<evidence type="ECO:0000256" key="1">
    <source>
        <dbReference type="ARBA" id="ARBA00004442"/>
    </source>
</evidence>
<dbReference type="AlphaFoldDB" id="A0A1M4T5F2"/>
<keyword evidence="10" id="KW-1185">Reference proteome</keyword>
<evidence type="ECO:0000259" key="8">
    <source>
        <dbReference type="Pfam" id="PF14322"/>
    </source>
</evidence>
<sequence>MKKALKFISLSITVLLLGSCEKSAFLNKAPLSFISPSNFYKQISDFEMALTGCYQMINARELPGDDVSEGTYNAGLQYMLSAGTDELSLNSAGGGLDAEKFAVAQYSSTNTAIGDFWKAYYAGIMRCNVLIQKSTEVNFDEQSKKRLDEIIAEARFLRAFYYYHFATLFGGVPLMTTASPDPLAPRVSLKTLYSDLIIPDLMFGYQSLPHRATVSGGANKWTAAGYLGVVYNYLASCKRNNVSSNLNFELNSFSWVDEGQMSNSAKNILKEVVDQSGYKLTANYDYLFRETTKAAQYEECLFLAEASNQLTATYPSVVKLFAPGGDVNTFGGTWWTHRPTNEFVLKYGKDLDKRLSHNITLPYSASPATPDVIINSVPYCEPRPSTGLPHWQNNAAKFRHVKPSAKTIPLWASGISIPLLRYADIMLQYSEALYFTGSEPAARLILSDLRTRVVKTGKTLADLNTYYYKADFITELLDERSRELCFESKRRIDLIRFGKMTAYLNGLSSAAPLHSNYRVQELKANWKENKIWFPLPQRELDLNVNLRGHQNPGY</sequence>
<name>A0A1M4T5F2_9SPHI</name>
<dbReference type="STRING" id="288992.SAMN04488522_10187"/>
<reference evidence="10" key="1">
    <citation type="submission" date="2016-11" db="EMBL/GenBank/DDBJ databases">
        <authorList>
            <person name="Varghese N."/>
            <person name="Submissions S."/>
        </authorList>
    </citation>
    <scope>NUCLEOTIDE SEQUENCE [LARGE SCALE GENOMIC DNA]</scope>
    <source>
        <strain evidence="10">DSM 16990</strain>
    </source>
</reference>
<dbReference type="SUPFAM" id="SSF48452">
    <property type="entry name" value="TPR-like"/>
    <property type="match status" value="1"/>
</dbReference>
<evidence type="ECO:0000313" key="9">
    <source>
        <dbReference type="EMBL" id="SHE39641.1"/>
    </source>
</evidence>
<dbReference type="InterPro" id="IPR012944">
    <property type="entry name" value="SusD_RagB_dom"/>
</dbReference>
<proteinExistence type="inferred from homology"/>
<keyword evidence="3 6" id="KW-0732">Signal</keyword>
<dbReference type="Pfam" id="PF14322">
    <property type="entry name" value="SusD-like_3"/>
    <property type="match status" value="1"/>
</dbReference>
<feature type="signal peptide" evidence="6">
    <location>
        <begin position="1"/>
        <end position="24"/>
    </location>
</feature>
<evidence type="ECO:0000259" key="7">
    <source>
        <dbReference type="Pfam" id="PF07980"/>
    </source>
</evidence>
<comment type="similarity">
    <text evidence="2">Belongs to the SusD family.</text>
</comment>
<feature type="domain" description="RagB/SusD" evidence="7">
    <location>
        <begin position="339"/>
        <end position="554"/>
    </location>
</feature>
<evidence type="ECO:0000256" key="4">
    <source>
        <dbReference type="ARBA" id="ARBA00023136"/>
    </source>
</evidence>
<evidence type="ECO:0000256" key="3">
    <source>
        <dbReference type="ARBA" id="ARBA00022729"/>
    </source>
</evidence>
<dbReference type="Gene3D" id="1.25.40.390">
    <property type="match status" value="1"/>
</dbReference>
<dbReference type="GO" id="GO:0009279">
    <property type="term" value="C:cell outer membrane"/>
    <property type="evidence" value="ECO:0007669"/>
    <property type="project" value="UniProtKB-SubCell"/>
</dbReference>
<dbReference type="Proteomes" id="UP000184287">
    <property type="component" value="Unassembled WGS sequence"/>
</dbReference>
<accession>A0A1M4T5F2</accession>
<organism evidence="9 10">
    <name type="scientific">Pedobacter caeni</name>
    <dbReference type="NCBI Taxonomy" id="288992"/>
    <lineage>
        <taxon>Bacteria</taxon>
        <taxon>Pseudomonadati</taxon>
        <taxon>Bacteroidota</taxon>
        <taxon>Sphingobacteriia</taxon>
        <taxon>Sphingobacteriales</taxon>
        <taxon>Sphingobacteriaceae</taxon>
        <taxon>Pedobacter</taxon>
    </lineage>
</organism>
<dbReference type="InterPro" id="IPR011990">
    <property type="entry name" value="TPR-like_helical_dom_sf"/>
</dbReference>
<protein>
    <submittedName>
        <fullName evidence="9">Starch-binding associating with outer membrane</fullName>
    </submittedName>
</protein>
<comment type="subcellular location">
    <subcellularLocation>
        <location evidence="1">Cell outer membrane</location>
    </subcellularLocation>
</comment>
<dbReference type="Pfam" id="PF07980">
    <property type="entry name" value="SusD_RagB"/>
    <property type="match status" value="1"/>
</dbReference>
<evidence type="ECO:0000256" key="6">
    <source>
        <dbReference type="SAM" id="SignalP"/>
    </source>
</evidence>
<dbReference type="EMBL" id="FQUQ01000001">
    <property type="protein sequence ID" value="SHE39641.1"/>
    <property type="molecule type" value="Genomic_DNA"/>
</dbReference>
<evidence type="ECO:0000256" key="2">
    <source>
        <dbReference type="ARBA" id="ARBA00006275"/>
    </source>
</evidence>
<feature type="chain" id="PRO_5012612320" evidence="6">
    <location>
        <begin position="25"/>
        <end position="554"/>
    </location>
</feature>
<dbReference type="RefSeq" id="WP_084528392.1">
    <property type="nucleotide sequence ID" value="NZ_FQUQ01000001.1"/>
</dbReference>
<keyword evidence="4" id="KW-0472">Membrane</keyword>
<dbReference type="PROSITE" id="PS51257">
    <property type="entry name" value="PROKAR_LIPOPROTEIN"/>
    <property type="match status" value="1"/>
</dbReference>
<dbReference type="OrthoDB" id="5694214at2"/>
<evidence type="ECO:0000256" key="5">
    <source>
        <dbReference type="ARBA" id="ARBA00023237"/>
    </source>
</evidence>
<dbReference type="InterPro" id="IPR033985">
    <property type="entry name" value="SusD-like_N"/>
</dbReference>
<feature type="domain" description="SusD-like N-terminal" evidence="8">
    <location>
        <begin position="80"/>
        <end position="231"/>
    </location>
</feature>
<gene>
    <name evidence="9" type="ORF">SAMN04488522_10187</name>
</gene>
<keyword evidence="5" id="KW-0998">Cell outer membrane</keyword>
<evidence type="ECO:0000313" key="10">
    <source>
        <dbReference type="Proteomes" id="UP000184287"/>
    </source>
</evidence>